<sequence>MPLRYLLKTLLLPPGVLFVLLILGWWLRRSRPRLATAFFAVGLGGLWLMSLPVAVEFAARKIEQVPPLPQQ</sequence>
<comment type="caution">
    <text evidence="2">The sequence shown here is derived from an EMBL/GenBank/DDBJ whole genome shotgun (WGS) entry which is preliminary data.</text>
</comment>
<keyword evidence="1" id="KW-1133">Transmembrane helix</keyword>
<organism evidence="2 3">
    <name type="scientific">Pseudomonas amygdali pv. lachrymans</name>
    <name type="common">Pseudomonas syringae pv. lachrymans</name>
    <dbReference type="NCBI Taxonomy" id="53707"/>
    <lineage>
        <taxon>Bacteria</taxon>
        <taxon>Pseudomonadati</taxon>
        <taxon>Pseudomonadota</taxon>
        <taxon>Gammaproteobacteria</taxon>
        <taxon>Pseudomonadales</taxon>
        <taxon>Pseudomonadaceae</taxon>
        <taxon>Pseudomonas</taxon>
        <taxon>Pseudomonas amygdali</taxon>
    </lineage>
</organism>
<dbReference type="EMBL" id="LJQP01000425">
    <property type="protein sequence ID" value="KPX58038.1"/>
    <property type="molecule type" value="Genomic_DNA"/>
</dbReference>
<evidence type="ECO:0008006" key="4">
    <source>
        <dbReference type="Google" id="ProtNLM"/>
    </source>
</evidence>
<gene>
    <name evidence="2" type="ORF">ALO35_01950</name>
</gene>
<name>A0A0P9SC47_PSEAV</name>
<feature type="transmembrane region" description="Helical" evidence="1">
    <location>
        <begin position="34"/>
        <end position="55"/>
    </location>
</feature>
<reference evidence="2 3" key="1">
    <citation type="submission" date="2015-09" db="EMBL/GenBank/DDBJ databases">
        <title>Genome announcement of multiple Pseudomonas syringae strains.</title>
        <authorList>
            <person name="Thakur S."/>
            <person name="Wang P.W."/>
            <person name="Gong Y."/>
            <person name="Weir B.S."/>
            <person name="Guttman D.S."/>
        </authorList>
    </citation>
    <scope>NUCLEOTIDE SEQUENCE [LARGE SCALE GENOMIC DNA]</scope>
    <source>
        <strain evidence="2 3">ICMP3507</strain>
    </source>
</reference>
<evidence type="ECO:0000313" key="2">
    <source>
        <dbReference type="EMBL" id="KPX58038.1"/>
    </source>
</evidence>
<dbReference type="AlphaFoldDB" id="A0A0P9SC47"/>
<evidence type="ECO:0000313" key="3">
    <source>
        <dbReference type="Proteomes" id="UP000050265"/>
    </source>
</evidence>
<dbReference type="Proteomes" id="UP000050265">
    <property type="component" value="Unassembled WGS sequence"/>
</dbReference>
<protein>
    <recommendedName>
        <fullName evidence="4">YdcF family protein</fullName>
    </recommendedName>
</protein>
<proteinExistence type="predicted"/>
<evidence type="ECO:0000256" key="1">
    <source>
        <dbReference type="SAM" id="Phobius"/>
    </source>
</evidence>
<feature type="transmembrane region" description="Helical" evidence="1">
    <location>
        <begin position="6"/>
        <end position="27"/>
    </location>
</feature>
<accession>A0A0P9SC47</accession>
<dbReference type="PATRIC" id="fig|53707.9.peg.2799"/>
<keyword evidence="1" id="KW-0472">Membrane</keyword>
<keyword evidence="1" id="KW-0812">Transmembrane</keyword>